<sequence>MNIVESDEVMAFENFSVADMAPDEVSNAFLTSVQSYKNLINLYQTKNAANAELIKAVCNL</sequence>
<dbReference type="AlphaFoldDB" id="A0A0V1LEH7"/>
<name>A0A0V1LEH7_9BILA</name>
<comment type="caution">
    <text evidence="1">The sequence shown here is derived from an EMBL/GenBank/DDBJ whole genome shotgun (WGS) entry which is preliminary data.</text>
</comment>
<keyword evidence="2" id="KW-1185">Reference proteome</keyword>
<proteinExistence type="predicted"/>
<dbReference type="Proteomes" id="UP000054721">
    <property type="component" value="Unassembled WGS sequence"/>
</dbReference>
<gene>
    <name evidence="1" type="ORF">T02_15909</name>
</gene>
<dbReference type="EMBL" id="JYDW01000067">
    <property type="protein sequence ID" value="KRZ57894.1"/>
    <property type="molecule type" value="Genomic_DNA"/>
</dbReference>
<reference evidence="1 2" key="1">
    <citation type="submission" date="2015-05" db="EMBL/GenBank/DDBJ databases">
        <title>Evolution of Trichinella species and genotypes.</title>
        <authorList>
            <person name="Korhonen P.K."/>
            <person name="Edoardo P."/>
            <person name="Giuseppe L.R."/>
            <person name="Gasser R.B."/>
        </authorList>
    </citation>
    <scope>NUCLEOTIDE SEQUENCE [LARGE SCALE GENOMIC DNA]</scope>
    <source>
        <strain evidence="1">ISS10</strain>
    </source>
</reference>
<protein>
    <submittedName>
        <fullName evidence="1">Uncharacterized protein</fullName>
    </submittedName>
</protein>
<accession>A0A0V1LEH7</accession>
<evidence type="ECO:0000313" key="2">
    <source>
        <dbReference type="Proteomes" id="UP000054721"/>
    </source>
</evidence>
<organism evidence="1 2">
    <name type="scientific">Trichinella nativa</name>
    <dbReference type="NCBI Taxonomy" id="6335"/>
    <lineage>
        <taxon>Eukaryota</taxon>
        <taxon>Metazoa</taxon>
        <taxon>Ecdysozoa</taxon>
        <taxon>Nematoda</taxon>
        <taxon>Enoplea</taxon>
        <taxon>Dorylaimia</taxon>
        <taxon>Trichinellida</taxon>
        <taxon>Trichinellidae</taxon>
        <taxon>Trichinella</taxon>
    </lineage>
</organism>
<evidence type="ECO:0000313" key="1">
    <source>
        <dbReference type="EMBL" id="KRZ57894.1"/>
    </source>
</evidence>